<sequence length="522" mass="58826">MSSTLTLADGRVVTYVALTLSVLGLIWRATRRKVVNPPSPPSWPLIGNLLSMTSGPEYLTYKRISEHLKSDIIFLEILGNKIIVLNSMRAASDLLEQRSAIYSDRICPPVLKDPELYDWSGSTGMLGYNDVWRHHRRMISKFLGLRESVQFHRIQERQTRSLLQRLMGATSKAQPFEDVKQIFLLSMASTMFELIYGYRPQSEHDPFFQGFQEILEHGMDVIMFTNFYVNLFPALARVPNWVPGTGWKRTIQGWRDHKARASVAPLEWVKNQISAGIAQPSLLGSLLEEDLPSGLTFEERDHRLKELGLALYGGGTESSAGILMSFVAAMVLNPEVQAKAQLELDTVLGPCCLPTISDRERLPYVSNLISEVIRWRPALPTALPHVCLEDNKYRGYDILKGTIIFGNVWSMSRDETVYPSPENFDPERFSDSQLAQIPVFGWGRRRCPGASFGEASVFASIASLLATFTFSDAKDSKGQGIDIKLENTSNALFLELKPFEFKFDLRSKAHGELIHRSFGDDQ</sequence>
<keyword evidence="8 10" id="KW-0503">Monooxygenase</keyword>
<evidence type="ECO:0000256" key="10">
    <source>
        <dbReference type="RuleBase" id="RU000461"/>
    </source>
</evidence>
<dbReference type="AlphaFoldDB" id="A0A8H2XNK9"/>
<dbReference type="CDD" id="cd11065">
    <property type="entry name" value="CYP64-like"/>
    <property type="match status" value="1"/>
</dbReference>
<dbReference type="EMBL" id="CAJMWY010000367">
    <property type="protein sequence ID" value="CAE6429905.1"/>
    <property type="molecule type" value="Genomic_DNA"/>
</dbReference>
<protein>
    <recommendedName>
        <fullName evidence="14">O-methylsterigmatocystin oxidoreductase</fullName>
    </recommendedName>
</protein>
<dbReference type="InterPro" id="IPR036396">
    <property type="entry name" value="Cyt_P450_sf"/>
</dbReference>
<reference evidence="12" key="1">
    <citation type="submission" date="2021-01" db="EMBL/GenBank/DDBJ databases">
        <authorList>
            <person name="Kaushik A."/>
        </authorList>
    </citation>
    <scope>NUCLEOTIDE SEQUENCE</scope>
    <source>
        <strain evidence="12">AG4-RS23</strain>
    </source>
</reference>
<dbReference type="InterPro" id="IPR050364">
    <property type="entry name" value="Cytochrome_P450_fung"/>
</dbReference>
<evidence type="ECO:0000256" key="5">
    <source>
        <dbReference type="ARBA" id="ARBA00022723"/>
    </source>
</evidence>
<organism evidence="12 13">
    <name type="scientific">Rhizoctonia solani</name>
    <dbReference type="NCBI Taxonomy" id="456999"/>
    <lineage>
        <taxon>Eukaryota</taxon>
        <taxon>Fungi</taxon>
        <taxon>Dikarya</taxon>
        <taxon>Basidiomycota</taxon>
        <taxon>Agaricomycotina</taxon>
        <taxon>Agaricomycetes</taxon>
        <taxon>Cantharellales</taxon>
        <taxon>Ceratobasidiaceae</taxon>
        <taxon>Rhizoctonia</taxon>
    </lineage>
</organism>
<gene>
    <name evidence="12" type="ORF">RDB_LOCUS24466</name>
</gene>
<keyword evidence="11" id="KW-0812">Transmembrane</keyword>
<evidence type="ECO:0000256" key="9">
    <source>
        <dbReference type="PIRSR" id="PIRSR602401-1"/>
    </source>
</evidence>
<comment type="caution">
    <text evidence="12">The sequence shown here is derived from an EMBL/GenBank/DDBJ whole genome shotgun (WGS) entry which is preliminary data.</text>
</comment>
<keyword evidence="11" id="KW-0472">Membrane</keyword>
<name>A0A8H2XNK9_9AGAM</name>
<dbReference type="PRINTS" id="PR00463">
    <property type="entry name" value="EP450I"/>
</dbReference>
<keyword evidence="5 9" id="KW-0479">Metal-binding</keyword>
<evidence type="ECO:0000256" key="7">
    <source>
        <dbReference type="ARBA" id="ARBA00023004"/>
    </source>
</evidence>
<feature type="binding site" description="axial binding residue" evidence="9">
    <location>
        <position position="447"/>
    </location>
    <ligand>
        <name>heme</name>
        <dbReference type="ChEBI" id="CHEBI:30413"/>
    </ligand>
    <ligandPart>
        <name>Fe</name>
        <dbReference type="ChEBI" id="CHEBI:18248"/>
    </ligandPart>
</feature>
<evidence type="ECO:0000313" key="13">
    <source>
        <dbReference type="Proteomes" id="UP000663861"/>
    </source>
</evidence>
<evidence type="ECO:0000256" key="11">
    <source>
        <dbReference type="SAM" id="Phobius"/>
    </source>
</evidence>
<dbReference type="GO" id="GO:0020037">
    <property type="term" value="F:heme binding"/>
    <property type="evidence" value="ECO:0007669"/>
    <property type="project" value="InterPro"/>
</dbReference>
<evidence type="ECO:0000256" key="1">
    <source>
        <dbReference type="ARBA" id="ARBA00001971"/>
    </source>
</evidence>
<proteinExistence type="inferred from homology"/>
<dbReference type="InterPro" id="IPR002401">
    <property type="entry name" value="Cyt_P450_E_grp-I"/>
</dbReference>
<comment type="similarity">
    <text evidence="3 10">Belongs to the cytochrome P450 family.</text>
</comment>
<dbReference type="PROSITE" id="PS00086">
    <property type="entry name" value="CYTOCHROME_P450"/>
    <property type="match status" value="1"/>
</dbReference>
<dbReference type="Pfam" id="PF00067">
    <property type="entry name" value="p450"/>
    <property type="match status" value="1"/>
</dbReference>
<evidence type="ECO:0000256" key="2">
    <source>
        <dbReference type="ARBA" id="ARBA00005179"/>
    </source>
</evidence>
<accession>A0A8H2XNK9</accession>
<comment type="pathway">
    <text evidence="2">Secondary metabolite biosynthesis.</text>
</comment>
<feature type="transmembrane region" description="Helical" evidence="11">
    <location>
        <begin position="12"/>
        <end position="30"/>
    </location>
</feature>
<dbReference type="Gene3D" id="1.10.630.10">
    <property type="entry name" value="Cytochrome P450"/>
    <property type="match status" value="1"/>
</dbReference>
<dbReference type="GO" id="GO:0004497">
    <property type="term" value="F:monooxygenase activity"/>
    <property type="evidence" value="ECO:0007669"/>
    <property type="project" value="UniProtKB-KW"/>
</dbReference>
<dbReference type="SUPFAM" id="SSF48264">
    <property type="entry name" value="Cytochrome P450"/>
    <property type="match status" value="1"/>
</dbReference>
<dbReference type="GO" id="GO:0016705">
    <property type="term" value="F:oxidoreductase activity, acting on paired donors, with incorporation or reduction of molecular oxygen"/>
    <property type="evidence" value="ECO:0007669"/>
    <property type="project" value="InterPro"/>
</dbReference>
<keyword evidence="7 9" id="KW-0408">Iron</keyword>
<dbReference type="GO" id="GO:0005506">
    <property type="term" value="F:iron ion binding"/>
    <property type="evidence" value="ECO:0007669"/>
    <property type="project" value="InterPro"/>
</dbReference>
<dbReference type="Proteomes" id="UP000663861">
    <property type="component" value="Unassembled WGS sequence"/>
</dbReference>
<evidence type="ECO:0000256" key="6">
    <source>
        <dbReference type="ARBA" id="ARBA00023002"/>
    </source>
</evidence>
<comment type="cofactor">
    <cofactor evidence="1 9">
        <name>heme</name>
        <dbReference type="ChEBI" id="CHEBI:30413"/>
    </cofactor>
</comment>
<dbReference type="InterPro" id="IPR001128">
    <property type="entry name" value="Cyt_P450"/>
</dbReference>
<evidence type="ECO:0000256" key="4">
    <source>
        <dbReference type="ARBA" id="ARBA00022617"/>
    </source>
</evidence>
<dbReference type="InterPro" id="IPR017972">
    <property type="entry name" value="Cyt_P450_CS"/>
</dbReference>
<keyword evidence="11" id="KW-1133">Transmembrane helix</keyword>
<dbReference type="PANTHER" id="PTHR46300">
    <property type="entry name" value="P450, PUTATIVE (EUROFUNG)-RELATED-RELATED"/>
    <property type="match status" value="1"/>
</dbReference>
<keyword evidence="4 9" id="KW-0349">Heme</keyword>
<evidence type="ECO:0008006" key="14">
    <source>
        <dbReference type="Google" id="ProtNLM"/>
    </source>
</evidence>
<evidence type="ECO:0000313" key="12">
    <source>
        <dbReference type="EMBL" id="CAE6429905.1"/>
    </source>
</evidence>
<dbReference type="PANTHER" id="PTHR46300:SF7">
    <property type="entry name" value="P450, PUTATIVE (EUROFUNG)-RELATED"/>
    <property type="match status" value="1"/>
</dbReference>
<keyword evidence="6 10" id="KW-0560">Oxidoreductase</keyword>
<evidence type="ECO:0000256" key="3">
    <source>
        <dbReference type="ARBA" id="ARBA00010617"/>
    </source>
</evidence>
<evidence type="ECO:0000256" key="8">
    <source>
        <dbReference type="ARBA" id="ARBA00023033"/>
    </source>
</evidence>